<organism evidence="3 4">
    <name type="scientific">Nitrosovibrio tenuis</name>
    <dbReference type="NCBI Taxonomy" id="1233"/>
    <lineage>
        <taxon>Bacteria</taxon>
        <taxon>Pseudomonadati</taxon>
        <taxon>Pseudomonadota</taxon>
        <taxon>Betaproteobacteria</taxon>
        <taxon>Nitrosomonadales</taxon>
        <taxon>Nitrosomonadaceae</taxon>
        <taxon>Nitrosovibrio</taxon>
    </lineage>
</organism>
<dbReference type="Proteomes" id="UP000198620">
    <property type="component" value="Unassembled WGS sequence"/>
</dbReference>
<dbReference type="STRING" id="1233.SAMN05216387_10941"/>
<dbReference type="InterPro" id="IPR039523">
    <property type="entry name" value="RimK-rel_E_lig_ATP-grasp"/>
</dbReference>
<gene>
    <name evidence="3" type="ORF">SAMN05216387_10941</name>
</gene>
<evidence type="ECO:0000256" key="1">
    <source>
        <dbReference type="SAM" id="Phobius"/>
    </source>
</evidence>
<keyword evidence="1" id="KW-1133">Transmembrane helix</keyword>
<keyword evidence="1" id="KW-0472">Membrane</keyword>
<proteinExistence type="predicted"/>
<dbReference type="AlphaFoldDB" id="A0A1H7PIX8"/>
<evidence type="ECO:0000259" key="2">
    <source>
        <dbReference type="Pfam" id="PF14397"/>
    </source>
</evidence>
<keyword evidence="1" id="KW-0812">Transmembrane</keyword>
<evidence type="ECO:0000313" key="3">
    <source>
        <dbReference type="EMBL" id="SEL35404.1"/>
    </source>
</evidence>
<reference evidence="3 4" key="1">
    <citation type="submission" date="2016-10" db="EMBL/GenBank/DDBJ databases">
        <authorList>
            <person name="de Groot N.N."/>
        </authorList>
    </citation>
    <scope>NUCLEOTIDE SEQUENCE [LARGE SCALE GENOMIC DNA]</scope>
    <source>
        <strain evidence="3 4">Nv1</strain>
    </source>
</reference>
<dbReference type="Pfam" id="PF14397">
    <property type="entry name" value="ATPgrasp_ST"/>
    <property type="match status" value="1"/>
</dbReference>
<dbReference type="EMBL" id="FOBH01000009">
    <property type="protein sequence ID" value="SEL35404.1"/>
    <property type="molecule type" value="Genomic_DNA"/>
</dbReference>
<sequence length="448" mass="49926">MKIVGNISLDSLTRDLSGALWIFARLREDGSAATSIHRYIQREVWRDANSGDRMVKGVALLFAPLMLGVLVAVFTTLNGRAIKKRAGKGVIQQIREQIELARRFAILPPWYYIFELHDDDKKTHASEYLNRFETKAGLYRFLRDNNGGLPVPAERSTDCIKDKARFRTRCLEHGVMTVPVLLNVAHAEVNAVDWALPDLPECDLFIKPLHGQGGTKATCWEYLGDGRFQRNEGEIITGDELLGRLRLESRRRAFLVQPRLVNHKEITDLANGTLATVRVMTCRNEQGQYEATNAVFRMARNKSVVVDNWHAGGIAANVDICTGQLGRGTRGAWGATADGWYEQHETGVQILNRKLPCWPEMIELVQYAHGSAFSDQVVIGWDVALLDSGPCIMEANKAPDLDILQRAGGGPLGNQRLGKLLAFNLRRTVEAKHALGFPKQNSTVPTHA</sequence>
<name>A0A1H7PIX8_9PROT</name>
<keyword evidence="4" id="KW-1185">Reference proteome</keyword>
<evidence type="ECO:0000313" key="4">
    <source>
        <dbReference type="Proteomes" id="UP000198620"/>
    </source>
</evidence>
<protein>
    <submittedName>
        <fullName evidence="3">Sugar-transfer associated ATP-grasp</fullName>
    </submittedName>
</protein>
<feature type="domain" description="Alpha-L-glutamate ligase-related protein ATP-grasp" evidence="2">
    <location>
        <begin position="155"/>
        <end position="412"/>
    </location>
</feature>
<accession>A0A1H7PIX8</accession>
<dbReference type="RefSeq" id="WP_177171846.1">
    <property type="nucleotide sequence ID" value="NZ_FOBH01000009.1"/>
</dbReference>
<feature type="transmembrane region" description="Helical" evidence="1">
    <location>
        <begin position="58"/>
        <end position="77"/>
    </location>
</feature>